<dbReference type="PIRSF" id="PIRSF015034">
    <property type="entry name" value="YacH"/>
    <property type="match status" value="1"/>
</dbReference>
<dbReference type="AlphaFoldDB" id="A0A1I6IRM5"/>
<dbReference type="GO" id="GO:0046870">
    <property type="term" value="F:cadmium ion binding"/>
    <property type="evidence" value="ECO:0007669"/>
    <property type="project" value="TreeGrafter"/>
</dbReference>
<dbReference type="OrthoDB" id="9788704at2"/>
<dbReference type="RefSeq" id="WP_092559683.1">
    <property type="nucleotide sequence ID" value="NZ_FOYZ01000003.1"/>
</dbReference>
<protein>
    <submittedName>
        <fullName evidence="2">Protein-arginine kinase activator protein McsA</fullName>
    </submittedName>
</protein>
<dbReference type="Gene3D" id="4.10.860.10">
    <property type="entry name" value="UVR domain"/>
    <property type="match status" value="1"/>
</dbReference>
<dbReference type="EMBL" id="FOYZ01000003">
    <property type="protein sequence ID" value="SFR69406.1"/>
    <property type="molecule type" value="Genomic_DNA"/>
</dbReference>
<keyword evidence="2" id="KW-0808">Transferase</keyword>
<dbReference type="InterPro" id="IPR025542">
    <property type="entry name" value="YacH"/>
</dbReference>
<dbReference type="InterPro" id="IPR036876">
    <property type="entry name" value="UVR_dom_sf"/>
</dbReference>
<organism evidence="2 3">
    <name type="scientific">Anaeromicropila populeti</name>
    <dbReference type="NCBI Taxonomy" id="37658"/>
    <lineage>
        <taxon>Bacteria</taxon>
        <taxon>Bacillati</taxon>
        <taxon>Bacillota</taxon>
        <taxon>Clostridia</taxon>
        <taxon>Lachnospirales</taxon>
        <taxon>Lachnospiraceae</taxon>
        <taxon>Anaeromicropila</taxon>
    </lineage>
</organism>
<dbReference type="PROSITE" id="PS50151">
    <property type="entry name" value="UVR"/>
    <property type="match status" value="1"/>
</dbReference>
<name>A0A1I6IRM5_9FIRM</name>
<evidence type="ECO:0000313" key="2">
    <source>
        <dbReference type="EMBL" id="SFR69406.1"/>
    </source>
</evidence>
<feature type="domain" description="UVR" evidence="1">
    <location>
        <begin position="138"/>
        <end position="173"/>
    </location>
</feature>
<dbReference type="InterPro" id="IPR001943">
    <property type="entry name" value="UVR_dom"/>
</dbReference>
<dbReference type="GO" id="GO:0005507">
    <property type="term" value="F:copper ion binding"/>
    <property type="evidence" value="ECO:0007669"/>
    <property type="project" value="TreeGrafter"/>
</dbReference>
<gene>
    <name evidence="2" type="ORF">SAMN05661086_01094</name>
</gene>
<evidence type="ECO:0000313" key="3">
    <source>
        <dbReference type="Proteomes" id="UP000199659"/>
    </source>
</evidence>
<accession>A0A1I6IRM5</accession>
<dbReference type="GO" id="GO:1990170">
    <property type="term" value="P:stress response to cadmium ion"/>
    <property type="evidence" value="ECO:0007669"/>
    <property type="project" value="TreeGrafter"/>
</dbReference>
<dbReference type="STRING" id="37658.SAMN05661086_01094"/>
<keyword evidence="2" id="KW-0418">Kinase</keyword>
<proteinExistence type="predicted"/>
<dbReference type="SUPFAM" id="SSF46600">
    <property type="entry name" value="C-terminal UvrC-binding domain of UvrB"/>
    <property type="match status" value="1"/>
</dbReference>
<keyword evidence="3" id="KW-1185">Reference proteome</keyword>
<dbReference type="GO" id="GO:0008270">
    <property type="term" value="F:zinc ion binding"/>
    <property type="evidence" value="ECO:0007669"/>
    <property type="project" value="TreeGrafter"/>
</dbReference>
<dbReference type="PANTHER" id="PTHR38430">
    <property type="entry name" value="PROTEIN-ARGININE KINASE ACTIVATOR PROTEIN"/>
    <property type="match status" value="1"/>
</dbReference>
<evidence type="ECO:0000259" key="1">
    <source>
        <dbReference type="PROSITE" id="PS50151"/>
    </source>
</evidence>
<dbReference type="Proteomes" id="UP000199659">
    <property type="component" value="Unassembled WGS sequence"/>
</dbReference>
<dbReference type="PANTHER" id="PTHR38430:SF1">
    <property type="entry name" value="PROTEIN-ARGININE KINASE ACTIVATOR PROTEIN"/>
    <property type="match status" value="1"/>
</dbReference>
<dbReference type="GO" id="GO:0050897">
    <property type="term" value="F:cobalt ion binding"/>
    <property type="evidence" value="ECO:0007669"/>
    <property type="project" value="TreeGrafter"/>
</dbReference>
<dbReference type="GO" id="GO:1990169">
    <property type="term" value="P:stress response to copper ion"/>
    <property type="evidence" value="ECO:0007669"/>
    <property type="project" value="TreeGrafter"/>
</dbReference>
<dbReference type="GO" id="GO:0016301">
    <property type="term" value="F:kinase activity"/>
    <property type="evidence" value="ECO:0007669"/>
    <property type="project" value="UniProtKB-KW"/>
</dbReference>
<sequence length="192" mass="21920">MLCDKCHKREARIYCTEIVNGVKKEQYLCEECAAEYASFHLEAVGVSKEVNLGNLLSGLLDNVYKEEHKKLQESVKCKECGMTYEEFLTNGKFGCANCYEAFGKIFDKSLLQIQGSDKHIGKIPKNFMSKTEKVISEITEIDKMSLKLQDAVEKEEFEEAARLRDLIRELRKKEAEEVVNHTPGQKEEPSNA</sequence>
<dbReference type="Pfam" id="PF02151">
    <property type="entry name" value="UVR"/>
    <property type="match status" value="1"/>
</dbReference>
<reference evidence="2 3" key="1">
    <citation type="submission" date="2016-10" db="EMBL/GenBank/DDBJ databases">
        <authorList>
            <person name="de Groot N.N."/>
        </authorList>
    </citation>
    <scope>NUCLEOTIDE SEQUENCE [LARGE SCALE GENOMIC DNA]</scope>
    <source>
        <strain evidence="2 3">743A</strain>
    </source>
</reference>